<dbReference type="EMBL" id="AP013055">
    <property type="protein sequence ID" value="BAO49514.1"/>
    <property type="molecule type" value="Genomic_DNA"/>
</dbReference>
<accession>W6JPM0</accession>
<organism evidence="1 2">
    <name type="scientific">Alphaentomopoxvirus acuprea</name>
    <dbReference type="NCBI Taxonomy" id="62099"/>
    <lineage>
        <taxon>Viruses</taxon>
        <taxon>Varidnaviria</taxon>
        <taxon>Bamfordvirae</taxon>
        <taxon>Nucleocytoviricota</taxon>
        <taxon>Pokkesviricetes</taxon>
        <taxon>Chitovirales</taxon>
        <taxon>Poxviridae</taxon>
        <taxon>Entomopoxvirinae</taxon>
        <taxon>Alphaentomopoxvirus</taxon>
    </lineage>
</organism>
<keyword evidence="2" id="KW-1185">Reference proteome</keyword>
<protein>
    <submittedName>
        <fullName evidence="1">DNA-dependent RNA polymerase RPO35</fullName>
    </submittedName>
</protein>
<dbReference type="GeneID" id="18263583"/>
<proteinExistence type="predicted"/>
<dbReference type="RefSeq" id="YP_009001627.1">
    <property type="nucleotide sequence ID" value="NC_023426.1"/>
</dbReference>
<dbReference type="OrthoDB" id="7769at10239"/>
<evidence type="ECO:0000313" key="2">
    <source>
        <dbReference type="Proteomes" id="UP000174145"/>
    </source>
</evidence>
<dbReference type="KEGG" id="vg:18263583"/>
<name>W6JPM0_9POXV</name>
<reference evidence="1 2" key="1">
    <citation type="journal article" date="2014" name="Virology">
        <title>The complete genome sequence of the Alphaentomopoxvirus Anomala cuprea entomopoxvirus, including its terminal hairpin loop sequences, suggests a potentially unique mode of apoptosis inhibition and mode of DNA replication.</title>
        <authorList>
            <person name="Mitsuhashi W."/>
            <person name="Miyamoto K."/>
            <person name="Wada S."/>
        </authorList>
    </citation>
    <scope>NUCLEOTIDE SEQUENCE [LARGE SCALE GENOMIC DNA]</scope>
    <source>
        <strain evidence="1">CV6M</strain>
    </source>
</reference>
<evidence type="ECO:0000313" key="1">
    <source>
        <dbReference type="EMBL" id="BAO49514.1"/>
    </source>
</evidence>
<dbReference type="Proteomes" id="UP000174145">
    <property type="component" value="Segment"/>
</dbReference>
<sequence>MEYECKVIEINLNGPIAYQIGTNIINIYNNNIRMPVLSKYILYAHELGTTFVNLVNNLQFVDLLYLFHNELNNLNNCGIRLKVCDDGKSKNITYNDLQLFVFDANGKIRLIKNPRFADKHVIWPITEVNVGASDCTYTTDILLFSSKANIENNYKLYNEILAIFDDYPIKNLEDAVQNSKYVYEYNMVMDKKPFNIKGFSYNNDYKIKIWFNHYYDINGELIADYICDIFEEIYKTFSTRLYALNAINIPFENKLIYSDITNHKNNYYLETIDDNIDKKIRDSVQAINRIPGINGIYLIPDKIELQEPDKFIEFFRKEIDNIQIYIRNHFKSLPYNYKS</sequence>